<evidence type="ECO:0000256" key="4">
    <source>
        <dbReference type="PIRSR" id="PIRSR000097-1"/>
    </source>
</evidence>
<dbReference type="InterPro" id="IPR020471">
    <property type="entry name" value="AKR"/>
</dbReference>
<dbReference type="SUPFAM" id="SSF51430">
    <property type="entry name" value="NAD(P)-linked oxidoreductase"/>
    <property type="match status" value="1"/>
</dbReference>
<comment type="caution">
    <text evidence="8">The sequence shown here is derived from an EMBL/GenBank/DDBJ whole genome shotgun (WGS) entry which is preliminary data.</text>
</comment>
<dbReference type="Proteomes" id="UP000051955">
    <property type="component" value="Unassembled WGS sequence"/>
</dbReference>
<comment type="similarity">
    <text evidence="1">Belongs to the aldo/keto reductase family.</text>
</comment>
<dbReference type="AlphaFoldDB" id="A0A0R1LF21"/>
<feature type="domain" description="NADP-dependent oxidoreductase" evidence="7">
    <location>
        <begin position="15"/>
        <end position="256"/>
    </location>
</feature>
<feature type="binding site" evidence="5">
    <location>
        <position position="105"/>
    </location>
    <ligand>
        <name>substrate</name>
    </ligand>
</feature>
<dbReference type="PANTHER" id="PTHR43827:SF3">
    <property type="entry name" value="NADP-DEPENDENT OXIDOREDUCTASE DOMAIN-CONTAINING PROTEIN"/>
    <property type="match status" value="1"/>
</dbReference>
<dbReference type="STRING" id="1423715.FD25_GL000387"/>
<dbReference type="PANTHER" id="PTHR43827">
    <property type="entry name" value="2,5-DIKETO-D-GLUCONIC ACID REDUCTASE"/>
    <property type="match status" value="1"/>
</dbReference>
<keyword evidence="9" id="KW-1185">Reference proteome</keyword>
<dbReference type="PATRIC" id="fig|1423715.3.peg.403"/>
<evidence type="ECO:0000259" key="7">
    <source>
        <dbReference type="Pfam" id="PF00248"/>
    </source>
</evidence>
<evidence type="ECO:0000256" key="2">
    <source>
        <dbReference type="ARBA" id="ARBA00022857"/>
    </source>
</evidence>
<keyword evidence="2" id="KW-0521">NADP</keyword>
<name>A0A0R1LF21_9LACO</name>
<dbReference type="GO" id="GO:0016616">
    <property type="term" value="F:oxidoreductase activity, acting on the CH-OH group of donors, NAD or NADP as acceptor"/>
    <property type="evidence" value="ECO:0007669"/>
    <property type="project" value="UniProtKB-ARBA"/>
</dbReference>
<dbReference type="FunFam" id="3.20.20.100:FF:000015">
    <property type="entry name" value="Oxidoreductase, aldo/keto reductase family"/>
    <property type="match status" value="1"/>
</dbReference>
<feature type="active site" description="Proton donor" evidence="4">
    <location>
        <position position="49"/>
    </location>
</feature>
<dbReference type="InterPro" id="IPR018170">
    <property type="entry name" value="Aldo/ket_reductase_CS"/>
</dbReference>
<sequence>MKSIKLNSGVQMPLLGFGTYQITEPSECKQTVKNALNVGYRLIDTAAAYGNEAYVGQAIKESSVKRDEVFLTTKLWFNDFENPELALENSLKKLGVDYIDLVLLHWPYGNTYKAYRALETAFQKGFVRAIGVSNYAGSQLIDLIHFNKIVPAVNQIETNLLSQQQQMHELMAQYGVQHQGYAPFGQGQMNSMFNNKILVEIADQYNKTTHQIALKFFVQQGIAVIPKSIHLDRMKDNLNIDDFTLTQQEITSLKTLDTNIPLIGNPQSMDKTKAAMQW</sequence>
<dbReference type="Pfam" id="PF00248">
    <property type="entry name" value="Aldo_ket_red"/>
    <property type="match status" value="1"/>
</dbReference>
<dbReference type="InterPro" id="IPR023210">
    <property type="entry name" value="NADP_OxRdtase_dom"/>
</dbReference>
<evidence type="ECO:0000256" key="5">
    <source>
        <dbReference type="PIRSR" id="PIRSR000097-2"/>
    </source>
</evidence>
<evidence type="ECO:0000256" key="1">
    <source>
        <dbReference type="ARBA" id="ARBA00007905"/>
    </source>
</evidence>
<gene>
    <name evidence="8" type="ORF">FD25_GL000387</name>
</gene>
<dbReference type="EMBL" id="AZDV01000026">
    <property type="protein sequence ID" value="KRK94427.1"/>
    <property type="molecule type" value="Genomic_DNA"/>
</dbReference>
<organism evidence="8 9">
    <name type="scientific">Levilactobacillus acidifarinae DSM 19394 = JCM 15949</name>
    <dbReference type="NCBI Taxonomy" id="1423715"/>
    <lineage>
        <taxon>Bacteria</taxon>
        <taxon>Bacillati</taxon>
        <taxon>Bacillota</taxon>
        <taxon>Bacilli</taxon>
        <taxon>Lactobacillales</taxon>
        <taxon>Lactobacillaceae</taxon>
        <taxon>Levilactobacillus</taxon>
    </lineage>
</organism>
<feature type="site" description="Lowers pKa of active site Tyr" evidence="6">
    <location>
        <position position="74"/>
    </location>
</feature>
<evidence type="ECO:0000256" key="6">
    <source>
        <dbReference type="PIRSR" id="PIRSR000097-3"/>
    </source>
</evidence>
<dbReference type="PROSITE" id="PS00062">
    <property type="entry name" value="ALDOKETO_REDUCTASE_2"/>
    <property type="match status" value="1"/>
</dbReference>
<proteinExistence type="inferred from homology"/>
<protein>
    <recommendedName>
        <fullName evidence="7">NADP-dependent oxidoreductase domain-containing protein</fullName>
    </recommendedName>
</protein>
<evidence type="ECO:0000256" key="3">
    <source>
        <dbReference type="ARBA" id="ARBA00023002"/>
    </source>
</evidence>
<evidence type="ECO:0000313" key="8">
    <source>
        <dbReference type="EMBL" id="KRK94427.1"/>
    </source>
</evidence>
<keyword evidence="3" id="KW-0560">Oxidoreductase</keyword>
<evidence type="ECO:0000313" key="9">
    <source>
        <dbReference type="Proteomes" id="UP000051955"/>
    </source>
</evidence>
<reference evidence="8 9" key="1">
    <citation type="journal article" date="2015" name="Genome Announc.">
        <title>Expanding the biotechnology potential of lactobacilli through comparative genomics of 213 strains and associated genera.</title>
        <authorList>
            <person name="Sun Z."/>
            <person name="Harris H.M."/>
            <person name="McCann A."/>
            <person name="Guo C."/>
            <person name="Argimon S."/>
            <person name="Zhang W."/>
            <person name="Yang X."/>
            <person name="Jeffery I.B."/>
            <person name="Cooney J.C."/>
            <person name="Kagawa T.F."/>
            <person name="Liu W."/>
            <person name="Song Y."/>
            <person name="Salvetti E."/>
            <person name="Wrobel A."/>
            <person name="Rasinkangas P."/>
            <person name="Parkhill J."/>
            <person name="Rea M.C."/>
            <person name="O'Sullivan O."/>
            <person name="Ritari J."/>
            <person name="Douillard F.P."/>
            <person name="Paul Ross R."/>
            <person name="Yang R."/>
            <person name="Briner A.E."/>
            <person name="Felis G.E."/>
            <person name="de Vos W.M."/>
            <person name="Barrangou R."/>
            <person name="Klaenhammer T.R."/>
            <person name="Caufield P.W."/>
            <person name="Cui Y."/>
            <person name="Zhang H."/>
            <person name="O'Toole P.W."/>
        </authorList>
    </citation>
    <scope>NUCLEOTIDE SEQUENCE [LARGE SCALE GENOMIC DNA]</scope>
    <source>
        <strain evidence="8 9">DSM 19394</strain>
    </source>
</reference>
<dbReference type="Gene3D" id="3.20.20.100">
    <property type="entry name" value="NADP-dependent oxidoreductase domain"/>
    <property type="match status" value="1"/>
</dbReference>
<accession>A0A0R1LF21</accession>
<dbReference type="InterPro" id="IPR036812">
    <property type="entry name" value="NAD(P)_OxRdtase_dom_sf"/>
</dbReference>
<dbReference type="RefSeq" id="WP_057803358.1">
    <property type="nucleotide sequence ID" value="NZ_AZDV01000026.1"/>
</dbReference>
<dbReference type="PRINTS" id="PR00069">
    <property type="entry name" value="ALDKETRDTASE"/>
</dbReference>
<dbReference type="PIRSF" id="PIRSF000097">
    <property type="entry name" value="AKR"/>
    <property type="match status" value="1"/>
</dbReference>
<dbReference type="PROSITE" id="PS00798">
    <property type="entry name" value="ALDOKETO_REDUCTASE_1"/>
    <property type="match status" value="1"/>
</dbReference>